<comment type="similarity">
    <text evidence="10">Belongs to the ATPase delta chain family.</text>
</comment>
<dbReference type="InterPro" id="IPR026015">
    <property type="entry name" value="ATP_synth_OSCP/delta_N_sf"/>
</dbReference>
<dbReference type="Proteomes" id="UP000240530">
    <property type="component" value="Unassembled WGS sequence"/>
</dbReference>
<comment type="function">
    <text evidence="10">This protein is part of the stalk that links CF(0) to CF(1). It either transmits conformational changes from CF(0) to CF(1) or is implicated in proton conduction.</text>
</comment>
<keyword evidence="9 10" id="KW-0066">ATP synthesis</keyword>
<dbReference type="EMBL" id="PYNS01000013">
    <property type="protein sequence ID" value="PSV10217.1"/>
    <property type="molecule type" value="Genomic_DNA"/>
</dbReference>
<keyword evidence="8 10" id="KW-0139">CF(1)</keyword>
<sequence>MSDPLTIAQPYAKAAFDFALTNNALEQWEQMLIVASTVASQPVIAQQIEDSEQFGEHDSAAFTEMFLGVCEGLLDEHGQNLIKVMAENGRLNVLSQVAELFHELKEDHERMVTATVTTTEPLTDEQKANLKQALQQKLNRSVELDCQIDESLVGGMLIKAGEMVIDGTLKSSIHRLATSLQA</sequence>
<evidence type="ECO:0000256" key="3">
    <source>
        <dbReference type="ARBA" id="ARBA00022475"/>
    </source>
</evidence>
<dbReference type="Pfam" id="PF00213">
    <property type="entry name" value="OSCP"/>
    <property type="match status" value="1"/>
</dbReference>
<dbReference type="InterPro" id="IPR000711">
    <property type="entry name" value="ATPase_OSCP/dsu"/>
</dbReference>
<dbReference type="InterPro" id="IPR020781">
    <property type="entry name" value="ATPase_OSCP/d_CS"/>
</dbReference>
<protein>
    <recommendedName>
        <fullName evidence="10">ATP synthase subunit delta</fullName>
    </recommendedName>
    <alternativeName>
        <fullName evidence="10">ATP synthase F(1) sector subunit delta</fullName>
    </alternativeName>
    <alternativeName>
        <fullName evidence="10">F-type ATPase subunit delta</fullName>
        <shortName evidence="10">F-ATPase subunit delta</shortName>
    </alternativeName>
</protein>
<dbReference type="NCBIfam" id="NF004402">
    <property type="entry name" value="PRK05758.2-2"/>
    <property type="match status" value="1"/>
</dbReference>
<evidence type="ECO:0000256" key="7">
    <source>
        <dbReference type="ARBA" id="ARBA00023136"/>
    </source>
</evidence>
<evidence type="ECO:0000256" key="6">
    <source>
        <dbReference type="ARBA" id="ARBA00023065"/>
    </source>
</evidence>
<accession>A0A0N0DK39</accession>
<proteinExistence type="inferred from homology"/>
<dbReference type="SUPFAM" id="SSF47928">
    <property type="entry name" value="N-terminal domain of the delta subunit of the F1F0-ATP synthase"/>
    <property type="match status" value="1"/>
</dbReference>
<dbReference type="PROSITE" id="PS00389">
    <property type="entry name" value="ATPASE_DELTA"/>
    <property type="match status" value="1"/>
</dbReference>
<evidence type="ECO:0000256" key="9">
    <source>
        <dbReference type="ARBA" id="ARBA00023310"/>
    </source>
</evidence>
<reference evidence="11 12" key="1">
    <citation type="submission" date="2018-03" db="EMBL/GenBank/DDBJ databases">
        <title>Whole genome sequencing of Histamine producing bacteria.</title>
        <authorList>
            <person name="Butler K."/>
        </authorList>
    </citation>
    <scope>NUCLEOTIDE SEQUENCE [LARGE SCALE GENOMIC DNA]</scope>
    <source>
        <strain evidence="11 12">Res.4.1</strain>
    </source>
</reference>
<comment type="function">
    <text evidence="10">F(1)F(0) ATP synthase produces ATP from ADP in the presence of a proton or sodium gradient. F-type ATPases consist of two structural domains, F(1) containing the extramembraneous catalytic core and F(0) containing the membrane proton channel, linked together by a central stalk and a peripheral stalk. During catalysis, ATP synthesis in the catalytic domain of F(1) is coupled via a rotary mechanism of the central stalk subunits to proton translocation.</text>
</comment>
<gene>
    <name evidence="10" type="primary">atpH</name>
    <name evidence="11" type="ORF">C0W93_12220</name>
</gene>
<name>A0A0N0DK39_PHOLD</name>
<dbReference type="Gene3D" id="1.10.520.20">
    <property type="entry name" value="N-terminal domain of the delta subunit of the F1F0-ATP synthase"/>
    <property type="match status" value="1"/>
</dbReference>
<dbReference type="GeneID" id="99742429"/>
<keyword evidence="7 10" id="KW-0472">Membrane</keyword>
<evidence type="ECO:0000256" key="4">
    <source>
        <dbReference type="ARBA" id="ARBA00022519"/>
    </source>
</evidence>
<evidence type="ECO:0000256" key="5">
    <source>
        <dbReference type="ARBA" id="ARBA00022781"/>
    </source>
</evidence>
<dbReference type="NCBIfam" id="TIGR01145">
    <property type="entry name" value="ATP_synt_delta"/>
    <property type="match status" value="1"/>
</dbReference>
<comment type="subcellular location">
    <subcellularLocation>
        <location evidence="10">Cell membrane</location>
        <topology evidence="10">Peripheral membrane protein</topology>
    </subcellularLocation>
    <subcellularLocation>
        <location evidence="1">Membrane</location>
    </subcellularLocation>
</comment>
<evidence type="ECO:0000256" key="10">
    <source>
        <dbReference type="HAMAP-Rule" id="MF_01416"/>
    </source>
</evidence>
<comment type="caution">
    <text evidence="11">The sequence shown here is derived from an EMBL/GenBank/DDBJ whole genome shotgun (WGS) entry which is preliminary data.</text>
</comment>
<evidence type="ECO:0000256" key="1">
    <source>
        <dbReference type="ARBA" id="ARBA00004370"/>
    </source>
</evidence>
<evidence type="ECO:0000313" key="12">
    <source>
        <dbReference type="Proteomes" id="UP000240530"/>
    </source>
</evidence>
<dbReference type="AlphaFoldDB" id="A0A0N0DK39"/>
<keyword evidence="2 10" id="KW-0813">Transport</keyword>
<keyword evidence="3 10" id="KW-1003">Cell membrane</keyword>
<evidence type="ECO:0000256" key="2">
    <source>
        <dbReference type="ARBA" id="ARBA00022448"/>
    </source>
</evidence>
<dbReference type="GO" id="GO:0045259">
    <property type="term" value="C:proton-transporting ATP synthase complex"/>
    <property type="evidence" value="ECO:0007669"/>
    <property type="project" value="UniProtKB-KW"/>
</dbReference>
<dbReference type="PRINTS" id="PR00125">
    <property type="entry name" value="ATPASEDELTA"/>
</dbReference>
<dbReference type="HAMAP" id="MF_01416">
    <property type="entry name" value="ATP_synth_delta_bact"/>
    <property type="match status" value="1"/>
</dbReference>
<dbReference type="PANTHER" id="PTHR11910">
    <property type="entry name" value="ATP SYNTHASE DELTA CHAIN"/>
    <property type="match status" value="1"/>
</dbReference>
<dbReference type="GO" id="GO:0046933">
    <property type="term" value="F:proton-transporting ATP synthase activity, rotational mechanism"/>
    <property type="evidence" value="ECO:0007669"/>
    <property type="project" value="UniProtKB-UniRule"/>
</dbReference>
<dbReference type="RefSeq" id="WP_023934862.1">
    <property type="nucleotide sequence ID" value="NZ_CP131573.1"/>
</dbReference>
<keyword evidence="5 10" id="KW-0375">Hydrogen ion transport</keyword>
<keyword evidence="4" id="KW-0997">Cell inner membrane</keyword>
<evidence type="ECO:0000256" key="8">
    <source>
        <dbReference type="ARBA" id="ARBA00023196"/>
    </source>
</evidence>
<evidence type="ECO:0000313" key="11">
    <source>
        <dbReference type="EMBL" id="PSV10217.1"/>
    </source>
</evidence>
<keyword evidence="6 10" id="KW-0406">Ion transport</keyword>
<organism evidence="11 12">
    <name type="scientific">Photobacterium leiognathi subsp. mandapamensis</name>
    <name type="common">Photobacterium mandapamensis</name>
    <dbReference type="NCBI Taxonomy" id="48408"/>
    <lineage>
        <taxon>Bacteria</taxon>
        <taxon>Pseudomonadati</taxon>
        <taxon>Pseudomonadota</taxon>
        <taxon>Gammaproteobacteria</taxon>
        <taxon>Vibrionales</taxon>
        <taxon>Vibrionaceae</taxon>
        <taxon>Photobacterium</taxon>
    </lineage>
</organism>
<dbReference type="GO" id="GO:0005886">
    <property type="term" value="C:plasma membrane"/>
    <property type="evidence" value="ECO:0007669"/>
    <property type="project" value="UniProtKB-SubCell"/>
</dbReference>